<proteinExistence type="predicted"/>
<accession>A0A450X6S2</accession>
<organism evidence="1">
    <name type="scientific">Candidatus Kentrum sp. MB</name>
    <dbReference type="NCBI Taxonomy" id="2138164"/>
    <lineage>
        <taxon>Bacteria</taxon>
        <taxon>Pseudomonadati</taxon>
        <taxon>Pseudomonadota</taxon>
        <taxon>Gammaproteobacteria</taxon>
        <taxon>Candidatus Kentrum</taxon>
    </lineage>
</organism>
<evidence type="ECO:0000313" key="1">
    <source>
        <dbReference type="EMBL" id="VFK24910.1"/>
    </source>
</evidence>
<name>A0A450X6S2_9GAMM</name>
<protein>
    <submittedName>
        <fullName evidence="1">Uncharacterized protein</fullName>
    </submittedName>
</protein>
<dbReference type="AlphaFoldDB" id="A0A450X6S2"/>
<dbReference type="EMBL" id="CAADFO010000010">
    <property type="protein sequence ID" value="VFK24910.1"/>
    <property type="molecule type" value="Genomic_DNA"/>
</dbReference>
<reference evidence="1" key="1">
    <citation type="submission" date="2019-02" db="EMBL/GenBank/DDBJ databases">
        <authorList>
            <person name="Gruber-Vodicka R. H."/>
            <person name="Seah K. B. B."/>
        </authorList>
    </citation>
    <scope>NUCLEOTIDE SEQUENCE</scope>
    <source>
        <strain evidence="1">BECK_BZ197</strain>
    </source>
</reference>
<gene>
    <name evidence="1" type="ORF">BECKMB1821G_GA0114241_101036</name>
</gene>
<sequence>MSHRHIGRVGIHFDTEFFAESTCSIIKHEGNYQDAVCLPSMPILIKVLIKANLAFKNMHIRFAYDLSSQAINKPFLIVTSSSI</sequence>